<keyword evidence="1" id="KW-0472">Membrane</keyword>
<feature type="transmembrane region" description="Helical" evidence="1">
    <location>
        <begin position="488"/>
        <end position="518"/>
    </location>
</feature>
<dbReference type="EMBL" id="CP063458">
    <property type="protein sequence ID" value="QOV88094.1"/>
    <property type="molecule type" value="Genomic_DNA"/>
</dbReference>
<evidence type="ECO:0000256" key="1">
    <source>
        <dbReference type="SAM" id="Phobius"/>
    </source>
</evidence>
<organism evidence="2 3">
    <name type="scientific">Humisphaera borealis</name>
    <dbReference type="NCBI Taxonomy" id="2807512"/>
    <lineage>
        <taxon>Bacteria</taxon>
        <taxon>Pseudomonadati</taxon>
        <taxon>Planctomycetota</taxon>
        <taxon>Phycisphaerae</taxon>
        <taxon>Tepidisphaerales</taxon>
        <taxon>Tepidisphaeraceae</taxon>
        <taxon>Humisphaera</taxon>
    </lineage>
</organism>
<keyword evidence="3" id="KW-1185">Reference proteome</keyword>
<name>A0A7M2WS38_9BACT</name>
<reference evidence="2 3" key="1">
    <citation type="submission" date="2020-10" db="EMBL/GenBank/DDBJ databases">
        <title>Wide distribution of Phycisphaera-like planctomycetes from WD2101 soil group in peatlands and genome analysis of the first cultivated representative.</title>
        <authorList>
            <person name="Dedysh S.N."/>
            <person name="Beletsky A.V."/>
            <person name="Ivanova A."/>
            <person name="Kulichevskaya I.S."/>
            <person name="Suzina N.E."/>
            <person name="Philippov D.A."/>
            <person name="Rakitin A.L."/>
            <person name="Mardanov A.V."/>
            <person name="Ravin N.V."/>
        </authorList>
    </citation>
    <scope>NUCLEOTIDE SEQUENCE [LARGE SCALE GENOMIC DNA]</scope>
    <source>
        <strain evidence="2 3">M1803</strain>
    </source>
</reference>
<proteinExistence type="predicted"/>
<dbReference type="Gene3D" id="3.40.50.300">
    <property type="entry name" value="P-loop containing nucleotide triphosphate hydrolases"/>
    <property type="match status" value="1"/>
</dbReference>
<dbReference type="Proteomes" id="UP000593765">
    <property type="component" value="Chromosome"/>
</dbReference>
<dbReference type="RefSeq" id="WP_206291062.1">
    <property type="nucleotide sequence ID" value="NZ_CP063458.1"/>
</dbReference>
<gene>
    <name evidence="2" type="ORF">IPV69_17745</name>
</gene>
<dbReference type="InterPro" id="IPR027417">
    <property type="entry name" value="P-loop_NTPase"/>
</dbReference>
<evidence type="ECO:0000313" key="3">
    <source>
        <dbReference type="Proteomes" id="UP000593765"/>
    </source>
</evidence>
<keyword evidence="1" id="KW-1133">Transmembrane helix</keyword>
<evidence type="ECO:0000313" key="2">
    <source>
        <dbReference type="EMBL" id="QOV88094.1"/>
    </source>
</evidence>
<dbReference type="KEGG" id="hbs:IPV69_17745"/>
<dbReference type="SUPFAM" id="SSF52540">
    <property type="entry name" value="P-loop containing nucleoside triphosphate hydrolases"/>
    <property type="match status" value="1"/>
</dbReference>
<dbReference type="AlphaFoldDB" id="A0A7M2WS38"/>
<sequence length="590" mass="65525">MTPAVEQLVRDTMDLTGAASPELLMEDAPTLAGEVLEFEQPIDTADDAVEHDFYLVGIIGGKDVGKTALVNAIVGQQMSQVIGHGPGTEIAIAYVHDSREQKVRELLNREVAGKFRVVVHQVAGLERQVLLDLPDIDSQYESHLVVTRQMLRHMLFPIWAQSVEKYADMAPQQVLGQVAAGNDARNFLFCLTKADQLDAHGGETAAAELREDFARRITRTTGLKKSPSVYVVSSRRPDKYDLPKLRTLLARQKTREAVRESKELASKRQDRSLLDWLTRQDLSGQADRLGRLLAEAQETIQQRVTTPLVEKVLPQIAADPANKLALSDEILAERVGRWPLVNLVHTLLSPLMLMVRAFASKSPSAMLSADGMVEQHLRSQSFSAGQVLQSAFAQLRQAHPAIGQLYGNQRLWEEMDAENASADLSRRLAGTVERQRQAARQRLTPSGGWLAPARWLLTIGALLWFPIIQPMLEAILPQKESITFAQTLGILVSVLGVNYLLKSVTFLAVWFVVLWLALRWNTQRKVARMLSGWRHADDEDPELNLATQAMEWNDSLTTPIGVAHDKVASLAKRATELRAQIVTPSRTDAA</sequence>
<keyword evidence="1" id="KW-0812">Transmembrane</keyword>
<protein>
    <submittedName>
        <fullName evidence="2">GTPase domain-containing protein</fullName>
    </submittedName>
</protein>
<accession>A0A7M2WS38</accession>